<evidence type="ECO:0000259" key="2">
    <source>
        <dbReference type="PROSITE" id="PS51338"/>
    </source>
</evidence>
<keyword evidence="4" id="KW-1185">Reference proteome</keyword>
<feature type="compositionally biased region" description="Pro residues" evidence="1">
    <location>
        <begin position="581"/>
        <end position="590"/>
    </location>
</feature>
<dbReference type="RefSeq" id="XP_066910666.1">
    <property type="nucleotide sequence ID" value="XM_067054565.1"/>
</dbReference>
<dbReference type="GO" id="GO:0009898">
    <property type="term" value="C:cytoplasmic side of plasma membrane"/>
    <property type="evidence" value="ECO:0007669"/>
    <property type="project" value="TreeGrafter"/>
</dbReference>
<feature type="compositionally biased region" description="Basic and acidic residues" evidence="1">
    <location>
        <begin position="433"/>
        <end position="443"/>
    </location>
</feature>
<accession>A0A7M5WUM5</accession>
<dbReference type="AlphaFoldDB" id="A0A7M5WUM5"/>
<feature type="region of interest" description="Disordered" evidence="1">
    <location>
        <begin position="247"/>
        <end position="333"/>
    </location>
</feature>
<feature type="region of interest" description="Disordered" evidence="1">
    <location>
        <begin position="380"/>
        <end position="453"/>
    </location>
</feature>
<dbReference type="GeneID" id="136797979"/>
<evidence type="ECO:0000256" key="1">
    <source>
        <dbReference type="SAM" id="MobiDB-lite"/>
    </source>
</evidence>
<feature type="compositionally biased region" description="Low complexity" evidence="1">
    <location>
        <begin position="383"/>
        <end position="405"/>
    </location>
</feature>
<proteinExistence type="predicted"/>
<dbReference type="OrthoDB" id="10061327at2759"/>
<dbReference type="GO" id="GO:0015629">
    <property type="term" value="C:actin cytoskeleton"/>
    <property type="evidence" value="ECO:0007669"/>
    <property type="project" value="TreeGrafter"/>
</dbReference>
<feature type="compositionally biased region" description="Low complexity" evidence="1">
    <location>
        <begin position="273"/>
        <end position="283"/>
    </location>
</feature>
<dbReference type="InterPro" id="IPR013606">
    <property type="entry name" value="I-BAR_dom"/>
</dbReference>
<dbReference type="SUPFAM" id="SSF103657">
    <property type="entry name" value="BAR/IMD domain-like"/>
    <property type="match status" value="1"/>
</dbReference>
<dbReference type="PROSITE" id="PS51338">
    <property type="entry name" value="IMD"/>
    <property type="match status" value="1"/>
</dbReference>
<dbReference type="Pfam" id="PF08397">
    <property type="entry name" value="IMD"/>
    <property type="match status" value="1"/>
</dbReference>
<dbReference type="Proteomes" id="UP000594262">
    <property type="component" value="Unplaced"/>
</dbReference>
<dbReference type="PANTHER" id="PTHR15708">
    <property type="entry name" value="ACTIN BUNDLING/MISSING IN METASTASIS-RELATED"/>
    <property type="match status" value="1"/>
</dbReference>
<dbReference type="GO" id="GO:0005543">
    <property type="term" value="F:phospholipid binding"/>
    <property type="evidence" value="ECO:0007669"/>
    <property type="project" value="TreeGrafter"/>
</dbReference>
<dbReference type="InterPro" id="IPR027267">
    <property type="entry name" value="AH/BAR_dom_sf"/>
</dbReference>
<feature type="domain" description="IMD" evidence="2">
    <location>
        <begin position="1"/>
        <end position="155"/>
    </location>
</feature>
<feature type="compositionally biased region" description="Low complexity" evidence="1">
    <location>
        <begin position="313"/>
        <end position="326"/>
    </location>
</feature>
<feature type="region of interest" description="Disordered" evidence="1">
    <location>
        <begin position="470"/>
        <end position="507"/>
    </location>
</feature>
<organism evidence="3 4">
    <name type="scientific">Clytia hemisphaerica</name>
    <dbReference type="NCBI Taxonomy" id="252671"/>
    <lineage>
        <taxon>Eukaryota</taxon>
        <taxon>Metazoa</taxon>
        <taxon>Cnidaria</taxon>
        <taxon>Hydrozoa</taxon>
        <taxon>Hydroidolina</taxon>
        <taxon>Leptothecata</taxon>
        <taxon>Obeliida</taxon>
        <taxon>Clytiidae</taxon>
        <taxon>Clytia</taxon>
    </lineage>
</organism>
<evidence type="ECO:0000313" key="3">
    <source>
        <dbReference type="EnsemblMetazoa" id="CLYHEMP013351.1"/>
    </source>
</evidence>
<dbReference type="PANTHER" id="PTHR15708:SF4">
    <property type="entry name" value="FI21477P1-RELATED"/>
    <property type="match status" value="1"/>
</dbReference>
<dbReference type="GO" id="GO:0007009">
    <property type="term" value="P:plasma membrane organization"/>
    <property type="evidence" value="ECO:0007669"/>
    <property type="project" value="InterPro"/>
</dbReference>
<feature type="region of interest" description="Disordered" evidence="1">
    <location>
        <begin position="553"/>
        <end position="653"/>
    </location>
</feature>
<reference evidence="3" key="1">
    <citation type="submission" date="2021-01" db="UniProtKB">
        <authorList>
            <consortium name="EnsemblMetazoa"/>
        </authorList>
    </citation>
    <scope>IDENTIFICATION</scope>
</reference>
<sequence>MGDSEETLFNNIIGDMKNMGPLWEDLYVKASKFYGAIKQTAITADAFLESFQKVADATNNSKGSTRDIGISFGKIVFRHKQIEYKLKAYVGVLADNFLTPLQEAVDEWKKTNSLLEKDHAKDYKKVKGDLKKANADVAKLKKKASKKVGKQEYTDQFREAMRVANSICKTLEDQERSYLEKVMVEERKRAAQFFQFYKPVMDQELTLISEIEQLQSIVDETTLKCQQPTELPETAKDIIKEYKVPEYLRPGNRESNSGPSPPSSPPIVKDRSLSVSSNSSKGSLTRSATLPSNYSKGGPDPVPVNMPRLGHNSRSSSRSSFSSSSSLDHANNMPVFDPVTLEELQTPTNGHHHHRHDSLGQIDEYITNGDHSSTIHKTLKARTSWSSIETTDSSSGIGSHNSLNSHHLRSGHSSTTTLPSNYCHSNSSNESEGIEHDFPDPDHVGNYPLPPPMDFNTPMKYGNDAGKYATIDRSHFRRNQRLTSSLREQNGGIKQRSNSFGENENPFPDYKMNLPKNKMNTIARTAFPSNTNGSSNGRPTIYNLFDQQTAAELRKKLSPTSSPVKATAPPLPRRNSTSNHAPPPTTPKPKSPYKRSMTLQTMRAEPKAFTEDNEPEVEDITPGSFQDELNKRRLTIRRMSATKKPEGSVGPYI</sequence>
<dbReference type="Gene3D" id="1.20.1270.60">
    <property type="entry name" value="Arfaptin homology (AH) domain/BAR domain"/>
    <property type="match status" value="1"/>
</dbReference>
<dbReference type="GO" id="GO:0030031">
    <property type="term" value="P:cell projection assembly"/>
    <property type="evidence" value="ECO:0007669"/>
    <property type="project" value="TreeGrafter"/>
</dbReference>
<dbReference type="InterPro" id="IPR030127">
    <property type="entry name" value="MTSS1/MTSS2"/>
</dbReference>
<name>A0A7M5WUM5_9CNID</name>
<evidence type="ECO:0000313" key="4">
    <source>
        <dbReference type="Proteomes" id="UP000594262"/>
    </source>
</evidence>
<feature type="compositionally biased region" description="Polar residues" evidence="1">
    <location>
        <begin position="415"/>
        <end position="431"/>
    </location>
</feature>
<dbReference type="EnsemblMetazoa" id="CLYHEMT013351.1">
    <property type="protein sequence ID" value="CLYHEMP013351.1"/>
    <property type="gene ID" value="CLYHEMG013351"/>
</dbReference>
<protein>
    <recommendedName>
        <fullName evidence="2">IMD domain-containing protein</fullName>
    </recommendedName>
</protein>
<feature type="compositionally biased region" description="Polar residues" evidence="1">
    <location>
        <begin position="284"/>
        <end position="295"/>
    </location>
</feature>
<dbReference type="GO" id="GO:0003779">
    <property type="term" value="F:actin binding"/>
    <property type="evidence" value="ECO:0007669"/>
    <property type="project" value="InterPro"/>
</dbReference>